<keyword evidence="5" id="KW-1185">Reference proteome</keyword>
<dbReference type="InterPro" id="IPR006531">
    <property type="entry name" value="Gp5/Vgr_OB"/>
</dbReference>
<dbReference type="InterPro" id="IPR017847">
    <property type="entry name" value="T6SS_RhsGE_Vgr_subset"/>
</dbReference>
<evidence type="ECO:0000313" key="4">
    <source>
        <dbReference type="EMBL" id="AKT40743.1"/>
    </source>
</evidence>
<dbReference type="InterPro" id="IPR054030">
    <property type="entry name" value="Gp5_Vgr_C"/>
</dbReference>
<dbReference type="STRING" id="52.CMC5_048990"/>
<gene>
    <name evidence="4" type="ORF">CMC5_048990</name>
</gene>
<comment type="similarity">
    <text evidence="1">Belongs to the VgrG protein family.</text>
</comment>
<reference evidence="4 5" key="1">
    <citation type="submission" date="2015-07" db="EMBL/GenBank/DDBJ databases">
        <title>Genome analysis of myxobacterium Chondromyces crocatus Cm c5 reveals a high potential for natural compound synthesis and the genetic basis for the loss of fruiting body formation.</title>
        <authorList>
            <person name="Zaburannyi N."/>
            <person name="Bunk B."/>
            <person name="Maier J."/>
            <person name="Overmann J."/>
            <person name="Mueller R."/>
        </authorList>
    </citation>
    <scope>NUCLEOTIDE SEQUENCE [LARGE SCALE GENOMIC DNA]</scope>
    <source>
        <strain evidence="4 5">Cm c5</strain>
    </source>
</reference>
<dbReference type="InterPro" id="IPR006533">
    <property type="entry name" value="T6SS_Vgr_RhsGE"/>
</dbReference>
<accession>A0A0K1EJI3</accession>
<evidence type="ECO:0000259" key="3">
    <source>
        <dbReference type="Pfam" id="PF22178"/>
    </source>
</evidence>
<dbReference type="InterPro" id="IPR037026">
    <property type="entry name" value="Vgr_OB-fold_dom_sf"/>
</dbReference>
<dbReference type="RefSeq" id="WP_050432634.1">
    <property type="nucleotide sequence ID" value="NZ_CP012159.1"/>
</dbReference>
<dbReference type="Pfam" id="PF22178">
    <property type="entry name" value="Gp5_trimer_C"/>
    <property type="match status" value="1"/>
</dbReference>
<dbReference type="OrthoDB" id="5480364at2"/>
<organism evidence="4 5">
    <name type="scientific">Chondromyces crocatus</name>
    <dbReference type="NCBI Taxonomy" id="52"/>
    <lineage>
        <taxon>Bacteria</taxon>
        <taxon>Pseudomonadati</taxon>
        <taxon>Myxococcota</taxon>
        <taxon>Polyangia</taxon>
        <taxon>Polyangiales</taxon>
        <taxon>Polyangiaceae</taxon>
        <taxon>Chondromyces</taxon>
    </lineage>
</organism>
<feature type="domain" description="Gp5/Type VI secretion system Vgr C-terminal trimerisation" evidence="3">
    <location>
        <begin position="451"/>
        <end position="555"/>
    </location>
</feature>
<dbReference type="Pfam" id="PF04717">
    <property type="entry name" value="Phage_base_V"/>
    <property type="match status" value="1"/>
</dbReference>
<dbReference type="Gene3D" id="3.55.50.10">
    <property type="entry name" value="Baseplate protein-like domains"/>
    <property type="match status" value="1"/>
</dbReference>
<dbReference type="Gene3D" id="2.40.50.230">
    <property type="entry name" value="Gp5 N-terminal domain"/>
    <property type="match status" value="1"/>
</dbReference>
<dbReference type="SUPFAM" id="SSF69279">
    <property type="entry name" value="Phage tail proteins"/>
    <property type="match status" value="2"/>
</dbReference>
<name>A0A0K1EJI3_CHOCO</name>
<dbReference type="Gene3D" id="4.10.220.110">
    <property type="match status" value="1"/>
</dbReference>
<feature type="domain" description="Gp5/Type VI secretion system Vgr protein OB-fold" evidence="2">
    <location>
        <begin position="356"/>
        <end position="434"/>
    </location>
</feature>
<dbReference type="Proteomes" id="UP000067626">
    <property type="component" value="Chromosome"/>
</dbReference>
<dbReference type="NCBIfam" id="TIGR01646">
    <property type="entry name" value="vgr_GE"/>
    <property type="match status" value="1"/>
</dbReference>
<evidence type="ECO:0000256" key="1">
    <source>
        <dbReference type="ARBA" id="ARBA00005558"/>
    </source>
</evidence>
<dbReference type="Pfam" id="PF05954">
    <property type="entry name" value="Phage_GPD"/>
    <property type="match status" value="1"/>
</dbReference>
<evidence type="ECO:0000313" key="5">
    <source>
        <dbReference type="Proteomes" id="UP000067626"/>
    </source>
</evidence>
<protein>
    <submittedName>
        <fullName evidence="4">Uncharacterized protein</fullName>
    </submittedName>
</protein>
<evidence type="ECO:0000259" key="2">
    <source>
        <dbReference type="Pfam" id="PF04717"/>
    </source>
</evidence>
<proteinExistence type="inferred from homology"/>
<dbReference type="Gene3D" id="2.30.110.50">
    <property type="match status" value="1"/>
</dbReference>
<dbReference type="KEGG" id="ccro:CMC5_048990"/>
<dbReference type="EMBL" id="CP012159">
    <property type="protein sequence ID" value="AKT40743.1"/>
    <property type="molecule type" value="Genomic_DNA"/>
</dbReference>
<dbReference type="NCBIfam" id="TIGR03361">
    <property type="entry name" value="VI_Rhs_Vgr"/>
    <property type="match status" value="1"/>
</dbReference>
<sequence length="725" mass="76925">MSLEASYALTIDGTDAPLRVRSFLSEERVFAPYRVDVELEVADRTPLVAEALLGQAARFTLRDPLEPRVFRAVVDAIEARGRGYRVTLVPRLALLADAVDHRVRVGEDPIALAEEVLRAHHLDVERRLSRSAEPRAQCVQAFETDLDFVCRLLAEEGVLFHLEQDEGRDVVVLSDHTGAYPPVPGGDALALAEGEQAGLVGPEAIFAVESTRATVTDRVVLRDVDLSHPLADPSVESGSGPLEFYEHAAGYIRPDKGQELAAIRLEEARARAFVLRGKSNCRRLFPGATFQLTGDAAGALGRRWLVVEVSQRGIDFDAEPGNPEGRRHEAEFVAVPAASAYRAARCARPTLGGMQTGVVTGAADGEIHPDALGRIKVHLRWDRERAMDDQSSAWVRPVQPPTTGGFFLPRVGWEVLLGFEGPSADEPYALGRLYNAEGVPPEGLPGKKVRSAFGSRTTPGGGGANVLTFDDAAGAEGMYLDASRDYTERTENDKVSTVTADDVQAVGSTRTETVGIAKTVQVQGAETYTIAADRSLSIEGNHVISAATESVQVGGMRLFLIGGDHETQAATLSRMVGAAKAEVAIQGIDRHVTGFSTVAVGGSWQEIGGLSAATGVLGATSLVVGGLMSIGAREVSLKARSLKETYGAQQVKAGARHVESFGGAAKYKVGGSLRAKASSISFVAKSKITLHASGVKIVIEQGKITVKGALKSSMESVVTGDLTNG</sequence>
<dbReference type="SUPFAM" id="SSF69255">
    <property type="entry name" value="gp5 N-terminal domain-like"/>
    <property type="match status" value="1"/>
</dbReference>
<dbReference type="SUPFAM" id="SSF69349">
    <property type="entry name" value="Phage fibre proteins"/>
    <property type="match status" value="1"/>
</dbReference>
<dbReference type="AlphaFoldDB" id="A0A0K1EJI3"/>